<feature type="repeat" description="RCC1" evidence="1">
    <location>
        <begin position="44"/>
        <end position="95"/>
    </location>
</feature>
<evidence type="ECO:0000256" key="1">
    <source>
        <dbReference type="PROSITE-ProRule" id="PRU00235"/>
    </source>
</evidence>
<sequence length="131" mass="14296">MADGENVDVLHERHGIFKKEQDEQLVQWMNRRPDDGTLPAGGSGTIYGWGHNHRGQRGGIEDAKVKVPTPCEALTSLRSVQLIGGEQTLFAGTAAGKVFAEGRLHPVHVESNLRSLSFLLNDPQSTSHLAF</sequence>
<dbReference type="RefSeq" id="XP_032330123.1">
    <property type="nucleotide sequence ID" value="XM_032474232.1"/>
</dbReference>
<dbReference type="KEGG" id="cfr:116661716"/>
<accession>A0A8B8SIR0</accession>
<dbReference type="GeneID" id="116661716"/>
<dbReference type="InterPro" id="IPR000408">
    <property type="entry name" value="Reg_chr_condens"/>
</dbReference>
<organism evidence="3 4">
    <name type="scientific">Camelus ferus</name>
    <name type="common">Wild bactrian camel</name>
    <name type="synonym">Camelus bactrianus ferus</name>
    <dbReference type="NCBI Taxonomy" id="419612"/>
    <lineage>
        <taxon>Eukaryota</taxon>
        <taxon>Metazoa</taxon>
        <taxon>Chordata</taxon>
        <taxon>Craniata</taxon>
        <taxon>Vertebrata</taxon>
        <taxon>Euteleostomi</taxon>
        <taxon>Mammalia</taxon>
        <taxon>Eutheria</taxon>
        <taxon>Laurasiatheria</taxon>
        <taxon>Artiodactyla</taxon>
        <taxon>Tylopoda</taxon>
        <taxon>Camelidae</taxon>
        <taxon>Camelus</taxon>
    </lineage>
</organism>
<dbReference type="SUPFAM" id="SSF50985">
    <property type="entry name" value="RCC1/BLIP-II"/>
    <property type="match status" value="1"/>
</dbReference>
<dbReference type="AlphaFoldDB" id="A0A8B8SIR0"/>
<name>A0A8B8SIR0_CAMFR</name>
<dbReference type="Proteomes" id="UP000694856">
    <property type="component" value="Chromosome 36"/>
</dbReference>
<dbReference type="InterPro" id="IPR009091">
    <property type="entry name" value="RCC1/BLIP-II"/>
</dbReference>
<reference evidence="4" key="1">
    <citation type="submission" date="2025-08" db="UniProtKB">
        <authorList>
            <consortium name="RefSeq"/>
        </authorList>
    </citation>
    <scope>IDENTIFICATION</scope>
    <source>
        <tissue evidence="4">Ear skin</tissue>
    </source>
</reference>
<gene>
    <name evidence="4" type="primary">LOC116661716</name>
</gene>
<proteinExistence type="predicted"/>
<evidence type="ECO:0000313" key="4">
    <source>
        <dbReference type="RefSeq" id="XP_032330123.1"/>
    </source>
</evidence>
<evidence type="ECO:0000256" key="2">
    <source>
        <dbReference type="SAM" id="MobiDB-lite"/>
    </source>
</evidence>
<dbReference type="PROSITE" id="PS50012">
    <property type="entry name" value="RCC1_3"/>
    <property type="match status" value="1"/>
</dbReference>
<evidence type="ECO:0000313" key="3">
    <source>
        <dbReference type="Proteomes" id="UP000694856"/>
    </source>
</evidence>
<protein>
    <submittedName>
        <fullName evidence="4">E3 ubiquitin-protein ligase HERC2-like</fullName>
    </submittedName>
</protein>
<dbReference type="Gene3D" id="2.130.10.30">
    <property type="entry name" value="Regulator of chromosome condensation 1/beta-lactamase-inhibitor protein II"/>
    <property type="match status" value="1"/>
</dbReference>
<feature type="region of interest" description="Disordered" evidence="2">
    <location>
        <begin position="31"/>
        <end position="53"/>
    </location>
</feature>
<keyword evidence="3" id="KW-1185">Reference proteome</keyword>